<keyword evidence="2" id="KW-0732">Signal</keyword>
<protein>
    <submittedName>
        <fullName evidence="3">Uncharacterized protein</fullName>
    </submittedName>
</protein>
<evidence type="ECO:0000256" key="1">
    <source>
        <dbReference type="SAM" id="MobiDB-lite"/>
    </source>
</evidence>
<feature type="chain" id="PRO_5045278980" evidence="2">
    <location>
        <begin position="19"/>
        <end position="308"/>
    </location>
</feature>
<gene>
    <name evidence="3" type="ORF">OUZ56_015785</name>
</gene>
<evidence type="ECO:0000256" key="2">
    <source>
        <dbReference type="SAM" id="SignalP"/>
    </source>
</evidence>
<feature type="signal peptide" evidence="2">
    <location>
        <begin position="1"/>
        <end position="18"/>
    </location>
</feature>
<feature type="region of interest" description="Disordered" evidence="1">
    <location>
        <begin position="221"/>
        <end position="308"/>
    </location>
</feature>
<evidence type="ECO:0000313" key="4">
    <source>
        <dbReference type="Proteomes" id="UP001234178"/>
    </source>
</evidence>
<organism evidence="3 4">
    <name type="scientific">Daphnia magna</name>
    <dbReference type="NCBI Taxonomy" id="35525"/>
    <lineage>
        <taxon>Eukaryota</taxon>
        <taxon>Metazoa</taxon>
        <taxon>Ecdysozoa</taxon>
        <taxon>Arthropoda</taxon>
        <taxon>Crustacea</taxon>
        <taxon>Branchiopoda</taxon>
        <taxon>Diplostraca</taxon>
        <taxon>Cladocera</taxon>
        <taxon>Anomopoda</taxon>
        <taxon>Daphniidae</taxon>
        <taxon>Daphnia</taxon>
    </lineage>
</organism>
<accession>A0ABR0AP74</accession>
<name>A0ABR0AP74_9CRUS</name>
<dbReference type="Proteomes" id="UP001234178">
    <property type="component" value="Unassembled WGS sequence"/>
</dbReference>
<sequence length="308" mass="32464">MAFNLFVVLVVTLSAVQAAVVRPEDVARLLPQTRANTIISVVTTTAVGPTTVTKSTRFVCATLEAPISTTACRRKRQFWNAPLFFALGQDDVNQFESLNPTQVLQVEPSALPSMVEYRNRPVFRPYVSQQVNSPFAIQSSLSSKVQAVRVADPFFGAARFSAFSSLFSGIISSILTPAVTSTSTKTVYTTTTTTTSFTSTATYTIKNAQCVPSGVKLCPVSSTTTSTTPSTTTVTGQPTTPTTTTTTGETTSTTTTDATTTTTGATTTTEATTTTTEATTTTTEATTTTTEATTTTTDATTTTTSGRR</sequence>
<dbReference type="EMBL" id="JAOYFB010000038">
    <property type="protein sequence ID" value="KAK4026758.1"/>
    <property type="molecule type" value="Genomic_DNA"/>
</dbReference>
<evidence type="ECO:0000313" key="3">
    <source>
        <dbReference type="EMBL" id="KAK4026758.1"/>
    </source>
</evidence>
<reference evidence="3 4" key="1">
    <citation type="journal article" date="2023" name="Nucleic Acids Res.">
        <title>The hologenome of Daphnia magna reveals possible DNA methylation and microbiome-mediated evolution of the host genome.</title>
        <authorList>
            <person name="Chaturvedi A."/>
            <person name="Li X."/>
            <person name="Dhandapani V."/>
            <person name="Marshall H."/>
            <person name="Kissane S."/>
            <person name="Cuenca-Cambronero M."/>
            <person name="Asole G."/>
            <person name="Calvet F."/>
            <person name="Ruiz-Romero M."/>
            <person name="Marangio P."/>
            <person name="Guigo R."/>
            <person name="Rago D."/>
            <person name="Mirbahai L."/>
            <person name="Eastwood N."/>
            <person name="Colbourne J.K."/>
            <person name="Zhou J."/>
            <person name="Mallon E."/>
            <person name="Orsini L."/>
        </authorList>
    </citation>
    <scope>NUCLEOTIDE SEQUENCE [LARGE SCALE GENOMIC DNA]</scope>
    <source>
        <strain evidence="3">LRV0_1</strain>
    </source>
</reference>
<proteinExistence type="predicted"/>
<keyword evidence="4" id="KW-1185">Reference proteome</keyword>
<feature type="compositionally biased region" description="Low complexity" evidence="1">
    <location>
        <begin position="223"/>
        <end position="308"/>
    </location>
</feature>
<comment type="caution">
    <text evidence="3">The sequence shown here is derived from an EMBL/GenBank/DDBJ whole genome shotgun (WGS) entry which is preliminary data.</text>
</comment>